<gene>
    <name evidence="2" type="ORF">JF886_02020</name>
</gene>
<dbReference type="RefSeq" id="WP_337309093.1">
    <property type="nucleotide sequence ID" value="NZ_JAEKNS010000030.1"/>
</dbReference>
<feature type="transmembrane region" description="Helical" evidence="1">
    <location>
        <begin position="12"/>
        <end position="37"/>
    </location>
</feature>
<evidence type="ECO:0000313" key="3">
    <source>
        <dbReference type="Proteomes" id="UP000606991"/>
    </source>
</evidence>
<keyword evidence="1" id="KW-1133">Transmembrane helix</keyword>
<proteinExistence type="predicted"/>
<keyword evidence="1" id="KW-0812">Transmembrane</keyword>
<sequence length="195" mass="20854">MNRRQRRRGSDAQAILETAIVIPVMLVLISVFLAVMVQVEAQQQMDAATKLAAESFFQAPRQAVDANGTTCCAQTTGAADSLDTSGLPKGCRFAAETYYGTMSFRRFLVFAAQRDGQAHPLCVRDGTALGGAQRSYITCEVDFLDTALAPPSGLHVVSCSASATLDFSRTPLAWAIPWAPTIAAVAEAIPPPFRQ</sequence>
<dbReference type="EMBL" id="JAEKNS010000030">
    <property type="protein sequence ID" value="MBJ7593632.1"/>
    <property type="molecule type" value="Genomic_DNA"/>
</dbReference>
<dbReference type="AlphaFoldDB" id="A0A934N8W4"/>
<organism evidence="2 3">
    <name type="scientific">Candidatus Aeolococcus gillhamiae</name>
    <dbReference type="NCBI Taxonomy" id="3127015"/>
    <lineage>
        <taxon>Bacteria</taxon>
        <taxon>Bacillati</taxon>
        <taxon>Candidatus Dormiibacterota</taxon>
        <taxon>Candidatus Dormibacteria</taxon>
        <taxon>Candidatus Aeolococcales</taxon>
        <taxon>Candidatus Aeolococcaceae</taxon>
        <taxon>Candidatus Aeolococcus</taxon>
    </lineage>
</organism>
<protein>
    <submittedName>
        <fullName evidence="2">Uncharacterized protein</fullName>
    </submittedName>
</protein>
<name>A0A934N8W4_9BACT</name>
<dbReference type="Proteomes" id="UP000606991">
    <property type="component" value="Unassembled WGS sequence"/>
</dbReference>
<keyword evidence="1" id="KW-0472">Membrane</keyword>
<comment type="caution">
    <text evidence="2">The sequence shown here is derived from an EMBL/GenBank/DDBJ whole genome shotgun (WGS) entry which is preliminary data.</text>
</comment>
<reference evidence="2 3" key="1">
    <citation type="submission" date="2020-10" db="EMBL/GenBank/DDBJ databases">
        <title>Ca. Dormibacterota MAGs.</title>
        <authorList>
            <person name="Montgomery K."/>
        </authorList>
    </citation>
    <scope>NUCLEOTIDE SEQUENCE [LARGE SCALE GENOMIC DNA]</scope>
    <source>
        <strain evidence="2">SC8812_S17_18</strain>
    </source>
</reference>
<accession>A0A934N8W4</accession>
<evidence type="ECO:0000313" key="2">
    <source>
        <dbReference type="EMBL" id="MBJ7593632.1"/>
    </source>
</evidence>
<evidence type="ECO:0000256" key="1">
    <source>
        <dbReference type="SAM" id="Phobius"/>
    </source>
</evidence>